<dbReference type="Gene3D" id="3.30.70.360">
    <property type="match status" value="1"/>
</dbReference>
<dbReference type="Pfam" id="PF01546">
    <property type="entry name" value="Peptidase_M20"/>
    <property type="match status" value="1"/>
</dbReference>
<keyword evidence="2" id="KW-0378">Hydrolase</keyword>
<dbReference type="RefSeq" id="WP_255042917.1">
    <property type="nucleotide sequence ID" value="NZ_JANEYT010000025.1"/>
</dbReference>
<dbReference type="InterPro" id="IPR001261">
    <property type="entry name" value="ArgE/DapE_CS"/>
</dbReference>
<comment type="similarity">
    <text evidence="1">Belongs to the peptidase M20 family.</text>
</comment>
<evidence type="ECO:0000259" key="3">
    <source>
        <dbReference type="Pfam" id="PF07687"/>
    </source>
</evidence>
<evidence type="ECO:0000256" key="1">
    <source>
        <dbReference type="ARBA" id="ARBA00006153"/>
    </source>
</evidence>
<dbReference type="SUPFAM" id="SSF53187">
    <property type="entry name" value="Zn-dependent exopeptidases"/>
    <property type="match status" value="1"/>
</dbReference>
<sequence>MQQIKVCDDRLWNDLMTLGNIGANEKGGVTRTALSDDDQKARLWLIKQMTMLDMDVNVDGAMNVIGRFKAQSPTTDKVLAIGSHIDTVPNGGKFDGAYGVLAGLECIRTLKQQHVSLPFDIEVISFCDEEAAHNAGTVGSRAMMGKLQPEELEKAKTAGARPFLDHLKALGKSLEDVELSVRNPDEFICFMEAHIEQGKILESEMLPIGVVTAIVGVYRYIVTVKGEAAHAGTTPMNMRRDALVEAAPIFTLLPEWTNEQNPEMVGTIGQVTLLPGASNVVPKECRFFVELRSQHPKDMKAVRERLIEYAGQRKDWCVETIYEKDSVLLDDSMIALFRKATEKANLPYMLMPSGAGHDAQSFAPSIPTGMIFIPCEQGISHNPKESISKESAGQGCQVLLNNILLLAESR</sequence>
<dbReference type="PANTHER" id="PTHR32494:SF5">
    <property type="entry name" value="ALLANTOATE AMIDOHYDROLASE"/>
    <property type="match status" value="1"/>
</dbReference>
<comment type="caution">
    <text evidence="4">The sequence shown here is derived from an EMBL/GenBank/DDBJ whole genome shotgun (WGS) entry which is preliminary data.</text>
</comment>
<dbReference type="NCBIfam" id="TIGR01879">
    <property type="entry name" value="hydantase"/>
    <property type="match status" value="1"/>
</dbReference>
<evidence type="ECO:0000313" key="5">
    <source>
        <dbReference type="Proteomes" id="UP001524460"/>
    </source>
</evidence>
<name>A0ABT1N2C4_9GAMM</name>
<dbReference type="CDD" id="cd03884">
    <property type="entry name" value="M20_bAS"/>
    <property type="match status" value="1"/>
</dbReference>
<evidence type="ECO:0000256" key="2">
    <source>
        <dbReference type="ARBA" id="ARBA00022801"/>
    </source>
</evidence>
<dbReference type="PROSITE" id="PS00758">
    <property type="entry name" value="ARGE_DAPE_CPG2_1"/>
    <property type="match status" value="1"/>
</dbReference>
<dbReference type="SUPFAM" id="SSF55031">
    <property type="entry name" value="Bacterial exopeptidase dimerisation domain"/>
    <property type="match status" value="1"/>
</dbReference>
<organism evidence="4 5">
    <name type="scientific">Photobacterium pectinilyticum</name>
    <dbReference type="NCBI Taxonomy" id="2906793"/>
    <lineage>
        <taxon>Bacteria</taxon>
        <taxon>Pseudomonadati</taxon>
        <taxon>Pseudomonadota</taxon>
        <taxon>Gammaproteobacteria</taxon>
        <taxon>Vibrionales</taxon>
        <taxon>Vibrionaceae</taxon>
        <taxon>Photobacterium</taxon>
    </lineage>
</organism>
<accession>A0ABT1N2C4</accession>
<evidence type="ECO:0000313" key="4">
    <source>
        <dbReference type="EMBL" id="MCQ1058891.1"/>
    </source>
</evidence>
<dbReference type="EMBL" id="JANEYT010000025">
    <property type="protein sequence ID" value="MCQ1058891.1"/>
    <property type="molecule type" value="Genomic_DNA"/>
</dbReference>
<reference evidence="4 5" key="1">
    <citation type="submission" date="2022-07" db="EMBL/GenBank/DDBJ databases">
        <title>Photobacterium pectinilyticum sp. nov., a marine bacterium isolated from surface seawater of Qingdao offshore.</title>
        <authorList>
            <person name="Wang X."/>
        </authorList>
    </citation>
    <scope>NUCLEOTIDE SEQUENCE [LARGE SCALE GENOMIC DNA]</scope>
    <source>
        <strain evidence="4 5">ZSDE20</strain>
    </source>
</reference>
<dbReference type="Proteomes" id="UP001524460">
    <property type="component" value="Unassembled WGS sequence"/>
</dbReference>
<keyword evidence="5" id="KW-1185">Reference proteome</keyword>
<dbReference type="PIRSF" id="PIRSF001235">
    <property type="entry name" value="Amidase_carbamoylase"/>
    <property type="match status" value="1"/>
</dbReference>
<proteinExistence type="inferred from homology"/>
<dbReference type="PANTHER" id="PTHR32494">
    <property type="entry name" value="ALLANTOATE DEIMINASE-RELATED"/>
    <property type="match status" value="1"/>
</dbReference>
<dbReference type="InterPro" id="IPR036264">
    <property type="entry name" value="Bact_exopeptidase_dim_dom"/>
</dbReference>
<gene>
    <name evidence="4" type="ORF">NHN17_12585</name>
</gene>
<dbReference type="NCBIfam" id="NF006771">
    <property type="entry name" value="PRK09290.1-5"/>
    <property type="match status" value="1"/>
</dbReference>
<dbReference type="InterPro" id="IPR010158">
    <property type="entry name" value="Amidase_Cbmase"/>
</dbReference>
<dbReference type="Pfam" id="PF07687">
    <property type="entry name" value="M20_dimer"/>
    <property type="match status" value="1"/>
</dbReference>
<dbReference type="Gene3D" id="3.40.630.10">
    <property type="entry name" value="Zn peptidases"/>
    <property type="match status" value="1"/>
</dbReference>
<feature type="domain" description="Peptidase M20 dimerisation" evidence="3">
    <location>
        <begin position="216"/>
        <end position="313"/>
    </location>
</feature>
<protein>
    <submittedName>
        <fullName evidence="4">M20 family metallo-hydrolase</fullName>
    </submittedName>
</protein>
<dbReference type="InterPro" id="IPR011650">
    <property type="entry name" value="Peptidase_M20_dimer"/>
</dbReference>
<dbReference type="InterPro" id="IPR002933">
    <property type="entry name" value="Peptidase_M20"/>
</dbReference>